<dbReference type="Pfam" id="PF16677">
    <property type="entry name" value="GP3_package"/>
    <property type="match status" value="1"/>
</dbReference>
<sequence length="200" mass="22761">MLYVFSRKEMQMAAFEELTDEKREKLKRNRVISTPLGRIQPKEKKLRKGRALGITARKLSFGINSYFDWCEDNDRVPSMVGMALHLKISRESLYKYMGLPEYAPKIEQARCIMREWVENDIYGTPGQAAGKIAYAKNVHGWAEKIDQNNTNDVTVRQVLTVDDAKARIAALAHLINPELLEAVAGKFVQVQIGHIEAEVV</sequence>
<organism evidence="1">
    <name type="scientific">uncultured Caudovirales phage</name>
    <dbReference type="NCBI Taxonomy" id="2100421"/>
    <lineage>
        <taxon>Viruses</taxon>
        <taxon>Duplodnaviria</taxon>
        <taxon>Heunggongvirae</taxon>
        <taxon>Uroviricota</taxon>
        <taxon>Caudoviricetes</taxon>
        <taxon>Peduoviridae</taxon>
        <taxon>Maltschvirus</taxon>
        <taxon>Maltschvirus maltsch</taxon>
    </lineage>
</organism>
<evidence type="ECO:0000313" key="2">
    <source>
        <dbReference type="EMBL" id="CAB4186269.1"/>
    </source>
</evidence>
<dbReference type="EMBL" id="LR797086">
    <property type="protein sequence ID" value="CAB4186269.1"/>
    <property type="molecule type" value="Genomic_DNA"/>
</dbReference>
<evidence type="ECO:0000313" key="1">
    <source>
        <dbReference type="EMBL" id="CAB4174642.1"/>
    </source>
</evidence>
<gene>
    <name evidence="2" type="ORF">UFOVP1138_50</name>
    <name evidence="3" type="ORF">UFOVP1394_47</name>
    <name evidence="1" type="ORF">UFOVP975_71</name>
</gene>
<dbReference type="EMBL" id="LR797345">
    <property type="protein sequence ID" value="CAB4204427.1"/>
    <property type="molecule type" value="Genomic_DNA"/>
</dbReference>
<protein>
    <submittedName>
        <fullName evidence="1">DNA-packaging protein gp3</fullName>
    </submittedName>
</protein>
<evidence type="ECO:0000313" key="3">
    <source>
        <dbReference type="EMBL" id="CAB4204427.1"/>
    </source>
</evidence>
<dbReference type="Gene3D" id="1.10.132.80">
    <property type="match status" value="1"/>
</dbReference>
<dbReference type="EMBL" id="LR796921">
    <property type="protein sequence ID" value="CAB4174642.1"/>
    <property type="molecule type" value="Genomic_DNA"/>
</dbReference>
<name>A0A6J5PTX8_9CAUD</name>
<accession>A0A6J5PTX8</accession>
<dbReference type="InterPro" id="IPR032066">
    <property type="entry name" value="GP3_package"/>
</dbReference>
<reference evidence="1" key="1">
    <citation type="submission" date="2020-05" db="EMBL/GenBank/DDBJ databases">
        <authorList>
            <person name="Chiriac C."/>
            <person name="Salcher M."/>
            <person name="Ghai R."/>
            <person name="Kavagutti S V."/>
        </authorList>
    </citation>
    <scope>NUCLEOTIDE SEQUENCE</scope>
</reference>
<proteinExistence type="predicted"/>